<evidence type="ECO:0000256" key="2">
    <source>
        <dbReference type="ARBA" id="ARBA00023180"/>
    </source>
</evidence>
<dbReference type="FunCoup" id="A0A068UEE7">
    <property type="interactions" value="318"/>
</dbReference>
<dbReference type="SMART" id="SM00108">
    <property type="entry name" value="B_lectin"/>
    <property type="match status" value="1"/>
</dbReference>
<evidence type="ECO:0008006" key="8">
    <source>
        <dbReference type="Google" id="ProtNLM"/>
    </source>
</evidence>
<gene>
    <name evidence="6" type="ORF">GSCOC_T00021350001</name>
</gene>
<sequence length="498" mass="56187">MHQKTSCEKKKKTSCEKQSLKKSINTKRLQPCRYLSFHFQFIPYRTKRIPMARCTFPFSPCLSILLLLCFLAISTRAQVPANNTFKIVNTGPLGEFQNFVPTAEYGATYRIITNDVYDFYTFPFRLCFYNTTPTSFVLGIRVGIPDDEGLMRWVWDANRNHPVKENATLSFGRDGNLVLADSDGGLVWQTNTANKGVTGIKLLQNGNLVLYDTKGKFIWQSFDYPVDSLLVGQSLRESGVNKLVSRTSDVDGSDGKYSLVLGDDGLLLYLNNAGQQVRYNGWPGNFGSTVRFNTQPSTWEPTPIAWNLIFEIFESPAPKPQVDGIQQLSKINYNATYSFLRLETDGNVKAYTYYDKVRFDRWMQTYTFFPSDLATACALPTKCGNFGLCQNGMCVACPTPKGLLAWTENCQPPKLGSCGKKPKAKYFKLDGVQSFLNHQWSSDSQEVEMEFGACRDKCTNDCNCKGFVYKQDTSKCLLMPLLLTLAKDVNTTSAYVKY</sequence>
<dbReference type="Gene3D" id="2.90.10.10">
    <property type="entry name" value="Bulb-type lectin domain"/>
    <property type="match status" value="1"/>
</dbReference>
<dbReference type="PIRSF" id="PIRSF002686">
    <property type="entry name" value="SLG"/>
    <property type="match status" value="1"/>
</dbReference>
<keyword evidence="7" id="KW-1185">Reference proteome</keyword>
<feature type="domain" description="Apple" evidence="5">
    <location>
        <begin position="418"/>
        <end position="498"/>
    </location>
</feature>
<dbReference type="InterPro" id="IPR003609">
    <property type="entry name" value="Pan_app"/>
</dbReference>
<keyword evidence="3" id="KW-0812">Transmembrane</keyword>
<keyword evidence="1" id="KW-0732">Signal</keyword>
<evidence type="ECO:0000259" key="4">
    <source>
        <dbReference type="PROSITE" id="PS50927"/>
    </source>
</evidence>
<organism evidence="6 7">
    <name type="scientific">Coffea canephora</name>
    <name type="common">Robusta coffee</name>
    <dbReference type="NCBI Taxonomy" id="49390"/>
    <lineage>
        <taxon>Eukaryota</taxon>
        <taxon>Viridiplantae</taxon>
        <taxon>Streptophyta</taxon>
        <taxon>Embryophyta</taxon>
        <taxon>Tracheophyta</taxon>
        <taxon>Spermatophyta</taxon>
        <taxon>Magnoliopsida</taxon>
        <taxon>eudicotyledons</taxon>
        <taxon>Gunneridae</taxon>
        <taxon>Pentapetalae</taxon>
        <taxon>asterids</taxon>
        <taxon>lamiids</taxon>
        <taxon>Gentianales</taxon>
        <taxon>Rubiaceae</taxon>
        <taxon>Ixoroideae</taxon>
        <taxon>Gardenieae complex</taxon>
        <taxon>Bertiereae - Coffeeae clade</taxon>
        <taxon>Coffeeae</taxon>
        <taxon>Coffea</taxon>
    </lineage>
</organism>
<reference evidence="7" key="1">
    <citation type="journal article" date="2014" name="Science">
        <title>The coffee genome provides insight into the convergent evolution of caffeine biosynthesis.</title>
        <authorList>
            <person name="Denoeud F."/>
            <person name="Carretero-Paulet L."/>
            <person name="Dereeper A."/>
            <person name="Droc G."/>
            <person name="Guyot R."/>
            <person name="Pietrella M."/>
            <person name="Zheng C."/>
            <person name="Alberti A."/>
            <person name="Anthony F."/>
            <person name="Aprea G."/>
            <person name="Aury J.M."/>
            <person name="Bento P."/>
            <person name="Bernard M."/>
            <person name="Bocs S."/>
            <person name="Campa C."/>
            <person name="Cenci A."/>
            <person name="Combes M.C."/>
            <person name="Crouzillat D."/>
            <person name="Da Silva C."/>
            <person name="Daddiego L."/>
            <person name="De Bellis F."/>
            <person name="Dussert S."/>
            <person name="Garsmeur O."/>
            <person name="Gayraud T."/>
            <person name="Guignon V."/>
            <person name="Jahn K."/>
            <person name="Jamilloux V."/>
            <person name="Joet T."/>
            <person name="Labadie K."/>
            <person name="Lan T."/>
            <person name="Leclercq J."/>
            <person name="Lepelley M."/>
            <person name="Leroy T."/>
            <person name="Li L.T."/>
            <person name="Librado P."/>
            <person name="Lopez L."/>
            <person name="Munoz A."/>
            <person name="Noel B."/>
            <person name="Pallavicini A."/>
            <person name="Perrotta G."/>
            <person name="Poncet V."/>
            <person name="Pot D."/>
            <person name="Priyono X."/>
            <person name="Rigoreau M."/>
            <person name="Rouard M."/>
            <person name="Rozas J."/>
            <person name="Tranchant-Dubreuil C."/>
            <person name="VanBuren R."/>
            <person name="Zhang Q."/>
            <person name="Andrade A.C."/>
            <person name="Argout X."/>
            <person name="Bertrand B."/>
            <person name="de Kochko A."/>
            <person name="Graziosi G."/>
            <person name="Henry R.J."/>
            <person name="Jayarama X."/>
            <person name="Ming R."/>
            <person name="Nagai C."/>
            <person name="Rounsley S."/>
            <person name="Sankoff D."/>
            <person name="Giuliano G."/>
            <person name="Albert V.A."/>
            <person name="Wincker P."/>
            <person name="Lashermes P."/>
        </authorList>
    </citation>
    <scope>NUCLEOTIDE SEQUENCE [LARGE SCALE GENOMIC DNA]</scope>
    <source>
        <strain evidence="7">cv. DH200-94</strain>
    </source>
</reference>
<dbReference type="OrthoDB" id="4062651at2759"/>
<dbReference type="Proteomes" id="UP000295252">
    <property type="component" value="Chromosome VII"/>
</dbReference>
<proteinExistence type="predicted"/>
<feature type="domain" description="Bulb-type lectin" evidence="4">
    <location>
        <begin position="102"/>
        <end position="223"/>
    </location>
</feature>
<dbReference type="STRING" id="49390.A0A068UEE7"/>
<keyword evidence="3" id="KW-0472">Membrane</keyword>
<dbReference type="PROSITE" id="PS50927">
    <property type="entry name" value="BULB_LECTIN"/>
    <property type="match status" value="1"/>
</dbReference>
<protein>
    <recommendedName>
        <fullName evidence="8">Bulb-type lectin domain-containing protein</fullName>
    </recommendedName>
</protein>
<dbReference type="PhylomeDB" id="A0A068UEE7"/>
<keyword evidence="2" id="KW-0325">Glycoprotein</keyword>
<dbReference type="PANTHER" id="PTHR32444:SF58">
    <property type="entry name" value="BULB-TYPE LECTIN DOMAIN-CONTAINING PROTEIN"/>
    <property type="match status" value="1"/>
</dbReference>
<keyword evidence="3" id="KW-1133">Transmembrane helix</keyword>
<dbReference type="InParanoid" id="A0A068UEE7"/>
<dbReference type="InterPro" id="IPR035446">
    <property type="entry name" value="SLSG/EP1"/>
</dbReference>
<dbReference type="SUPFAM" id="SSF57414">
    <property type="entry name" value="Hairpin loop containing domain-like"/>
    <property type="match status" value="1"/>
</dbReference>
<dbReference type="EMBL" id="HG739103">
    <property type="protein sequence ID" value="CDP06008.1"/>
    <property type="molecule type" value="Genomic_DNA"/>
</dbReference>
<dbReference type="OMA" id="WRESSKC"/>
<feature type="transmembrane region" description="Helical" evidence="3">
    <location>
        <begin position="54"/>
        <end position="73"/>
    </location>
</feature>
<evidence type="ECO:0000256" key="3">
    <source>
        <dbReference type="SAM" id="Phobius"/>
    </source>
</evidence>
<dbReference type="Pfam" id="PF00024">
    <property type="entry name" value="PAN_1"/>
    <property type="match status" value="1"/>
</dbReference>
<dbReference type="InterPro" id="IPR036426">
    <property type="entry name" value="Bulb-type_lectin_dom_sf"/>
</dbReference>
<dbReference type="InterPro" id="IPR001480">
    <property type="entry name" value="Bulb-type_lectin_dom"/>
</dbReference>
<name>A0A068UEE7_COFCA</name>
<dbReference type="GO" id="GO:0009505">
    <property type="term" value="C:plant-type cell wall"/>
    <property type="evidence" value="ECO:0007669"/>
    <property type="project" value="TreeGrafter"/>
</dbReference>
<dbReference type="PANTHER" id="PTHR32444">
    <property type="entry name" value="BULB-TYPE LECTIN DOMAIN-CONTAINING PROTEIN"/>
    <property type="match status" value="1"/>
</dbReference>
<evidence type="ECO:0000313" key="7">
    <source>
        <dbReference type="Proteomes" id="UP000295252"/>
    </source>
</evidence>
<dbReference type="AlphaFoldDB" id="A0A068UEE7"/>
<evidence type="ECO:0000256" key="1">
    <source>
        <dbReference type="ARBA" id="ARBA00022729"/>
    </source>
</evidence>
<dbReference type="Pfam" id="PF01453">
    <property type="entry name" value="B_lectin"/>
    <property type="match status" value="1"/>
</dbReference>
<dbReference type="CDD" id="cd00028">
    <property type="entry name" value="B_lectin"/>
    <property type="match status" value="1"/>
</dbReference>
<dbReference type="Gramene" id="CDP06008">
    <property type="protein sequence ID" value="CDP06008"/>
    <property type="gene ID" value="GSCOC_T00021350001"/>
</dbReference>
<evidence type="ECO:0000313" key="6">
    <source>
        <dbReference type="EMBL" id="CDP06008.1"/>
    </source>
</evidence>
<dbReference type="PROSITE" id="PS50948">
    <property type="entry name" value="PAN"/>
    <property type="match status" value="1"/>
</dbReference>
<dbReference type="SUPFAM" id="SSF51110">
    <property type="entry name" value="alpha-D-mannose-specific plant lectins"/>
    <property type="match status" value="1"/>
</dbReference>
<accession>A0A068UEE7</accession>
<evidence type="ECO:0000259" key="5">
    <source>
        <dbReference type="PROSITE" id="PS50948"/>
    </source>
</evidence>
<dbReference type="FunFam" id="2.90.10.30:FF:000003">
    <property type="entry name" value="Os04g0303100 protein"/>
    <property type="match status" value="1"/>
</dbReference>